<dbReference type="AlphaFoldDB" id="A0A3N1MEX7"/>
<evidence type="ECO:0000313" key="1">
    <source>
        <dbReference type="EMBL" id="ROQ01260.1"/>
    </source>
</evidence>
<dbReference type="EMBL" id="RJKX01000011">
    <property type="protein sequence ID" value="ROQ01260.1"/>
    <property type="molecule type" value="Genomic_DNA"/>
</dbReference>
<keyword evidence="2" id="KW-1185">Reference proteome</keyword>
<accession>A0A3N1MEX7</accession>
<dbReference type="RefSeq" id="WP_123688041.1">
    <property type="nucleotide sequence ID" value="NZ_AP019700.1"/>
</dbReference>
<organism evidence="1 2">
    <name type="scientific">Stella humosa</name>
    <dbReference type="NCBI Taxonomy" id="94"/>
    <lineage>
        <taxon>Bacteria</taxon>
        <taxon>Pseudomonadati</taxon>
        <taxon>Pseudomonadota</taxon>
        <taxon>Alphaproteobacteria</taxon>
        <taxon>Rhodospirillales</taxon>
        <taxon>Stellaceae</taxon>
        <taxon>Stella</taxon>
    </lineage>
</organism>
<dbReference type="Proteomes" id="UP000278222">
    <property type="component" value="Unassembled WGS sequence"/>
</dbReference>
<evidence type="ECO:0000313" key="2">
    <source>
        <dbReference type="Proteomes" id="UP000278222"/>
    </source>
</evidence>
<protein>
    <submittedName>
        <fullName evidence="1">Uncharacterized protein</fullName>
    </submittedName>
</protein>
<dbReference type="OrthoDB" id="8112774at2"/>
<comment type="caution">
    <text evidence="1">The sequence shown here is derived from an EMBL/GenBank/DDBJ whole genome shotgun (WGS) entry which is preliminary data.</text>
</comment>
<name>A0A3N1MEX7_9PROT</name>
<reference evidence="1 2" key="1">
    <citation type="submission" date="2018-11" db="EMBL/GenBank/DDBJ databases">
        <title>Genomic Encyclopedia of Type Strains, Phase IV (KMG-IV): sequencing the most valuable type-strain genomes for metagenomic binning, comparative biology and taxonomic classification.</title>
        <authorList>
            <person name="Goeker M."/>
        </authorList>
    </citation>
    <scope>NUCLEOTIDE SEQUENCE [LARGE SCALE GENOMIC DNA]</scope>
    <source>
        <strain evidence="1 2">DSM 5900</strain>
    </source>
</reference>
<gene>
    <name evidence="1" type="ORF">EDC65_0438</name>
</gene>
<proteinExistence type="predicted"/>
<sequence>MNDPLPDDAFVGEERLAYPASRRRFQPGERLEFDQGYRLAHLPLVAPGHPLAIASAPGQDYQDGTYPEWRQALVVPVDWPALAASPAFQALEREMAAGPFAAKIAWNLGRRRRHVLHATLASGLAAAAVPVHAAALTAAMAALGPLRFRLGGPLVGNRNFGRIYLPAYPRQVGGDDAFARLQDAVGARRSGFYGVGLYHLTDPLDAHETAALADLLDRWQDRVVAELELDRVVIHATRDDLVLSGRNLAEIRAKK</sequence>